<dbReference type="PANTHER" id="PTHR31873">
    <property type="entry name" value="L-ASPARTATE DEHYDROGENASE-RELATED"/>
    <property type="match status" value="1"/>
</dbReference>
<dbReference type="SUPFAM" id="SSF51735">
    <property type="entry name" value="NAD(P)-binding Rossmann-fold domains"/>
    <property type="match status" value="1"/>
</dbReference>
<proteinExistence type="predicted"/>
<dbReference type="Pfam" id="PF01958">
    <property type="entry name" value="Asp_DH_C"/>
    <property type="match status" value="1"/>
</dbReference>
<dbReference type="InterPro" id="IPR036291">
    <property type="entry name" value="NAD(P)-bd_dom_sf"/>
</dbReference>
<keyword evidence="3" id="KW-1185">Reference proteome</keyword>
<dbReference type="GO" id="GO:0033735">
    <property type="term" value="F:aspartate dehydrogenase [NAD(P)+] activity"/>
    <property type="evidence" value="ECO:0007669"/>
    <property type="project" value="UniProtKB-EC"/>
</dbReference>
<keyword evidence="2" id="KW-0560">Oxidoreductase</keyword>
<dbReference type="EC" id="1.4.1.21" evidence="2"/>
<evidence type="ECO:0000313" key="2">
    <source>
        <dbReference type="EMBL" id="CAE1257075.1"/>
    </source>
</evidence>
<dbReference type="Gene3D" id="3.40.50.720">
    <property type="entry name" value="NAD(P)-binding Rossmann-like Domain"/>
    <property type="match status" value="1"/>
</dbReference>
<organism evidence="2 3">
    <name type="scientific">Acanthosepion pharaonis</name>
    <name type="common">Pharaoh cuttlefish</name>
    <name type="synonym">Sepia pharaonis</name>
    <dbReference type="NCBI Taxonomy" id="158019"/>
    <lineage>
        <taxon>Eukaryota</taxon>
        <taxon>Metazoa</taxon>
        <taxon>Spiralia</taxon>
        <taxon>Lophotrochozoa</taxon>
        <taxon>Mollusca</taxon>
        <taxon>Cephalopoda</taxon>
        <taxon>Coleoidea</taxon>
        <taxon>Decapodiformes</taxon>
        <taxon>Sepiida</taxon>
        <taxon>Sepiina</taxon>
        <taxon>Sepiidae</taxon>
        <taxon>Acanthosepion</taxon>
    </lineage>
</organism>
<dbReference type="GO" id="GO:0009435">
    <property type="term" value="P:NAD+ biosynthetic process"/>
    <property type="evidence" value="ECO:0007669"/>
    <property type="project" value="InterPro"/>
</dbReference>
<protein>
    <submittedName>
        <fullName evidence="2">NadX</fullName>
        <ecNumber evidence="2">1.4.1.21</ecNumber>
    </submittedName>
</protein>
<feature type="domain" description="Aspartate dehydrogenase" evidence="1">
    <location>
        <begin position="115"/>
        <end position="163"/>
    </location>
</feature>
<reference evidence="2" key="1">
    <citation type="submission" date="2021-01" db="EMBL/GenBank/DDBJ databases">
        <authorList>
            <person name="Li R."/>
            <person name="Bekaert M."/>
        </authorList>
    </citation>
    <scope>NUCLEOTIDE SEQUENCE</scope>
    <source>
        <strain evidence="2">Farmed</strain>
    </source>
</reference>
<gene>
    <name evidence="2" type="ORF">SPHA_30560</name>
</gene>
<dbReference type="PANTHER" id="PTHR31873:SF6">
    <property type="entry name" value="ASPARTATE DEHYDROGENASE DOMAIN-CONTAINING PROTEIN"/>
    <property type="match status" value="1"/>
</dbReference>
<dbReference type="OrthoDB" id="4310724at2759"/>
<dbReference type="AlphaFoldDB" id="A0A812C8Y1"/>
<accession>A0A812C8Y1</accession>
<sequence length="163" mass="18419">MPRKIGIIGYGKLGKFLVNHILQQFDLELSFVWCPNPKVLIGYIDSRFILKDLSQFRTRNSDLIIDLSLPEVAKNYGALFLQEADYMSLKIIIKKQPSHLSVTGDLKKKNDQVKKEATILFNGNVRSLYPLAPLHIRPMIVTALAAHTLGFDNVEAEIISDPK</sequence>
<dbReference type="InterPro" id="IPR002811">
    <property type="entry name" value="Asp_DH"/>
</dbReference>
<dbReference type="SUPFAM" id="SSF55347">
    <property type="entry name" value="Glyceraldehyde-3-phosphate dehydrogenase-like, C-terminal domain"/>
    <property type="match status" value="1"/>
</dbReference>
<evidence type="ECO:0000259" key="1">
    <source>
        <dbReference type="Pfam" id="PF01958"/>
    </source>
</evidence>
<dbReference type="EMBL" id="CAHIKZ030001227">
    <property type="protein sequence ID" value="CAE1257075.1"/>
    <property type="molecule type" value="Genomic_DNA"/>
</dbReference>
<name>A0A812C8Y1_ACAPH</name>
<evidence type="ECO:0000313" key="3">
    <source>
        <dbReference type="Proteomes" id="UP000597762"/>
    </source>
</evidence>
<comment type="caution">
    <text evidence="2">The sequence shown here is derived from an EMBL/GenBank/DDBJ whole genome shotgun (WGS) entry which is preliminary data.</text>
</comment>
<dbReference type="Proteomes" id="UP000597762">
    <property type="component" value="Unassembled WGS sequence"/>
</dbReference>